<organism evidence="5 6">
    <name type="scientific">Corynebacterium vitaeruminis DSM 20294</name>
    <dbReference type="NCBI Taxonomy" id="1224164"/>
    <lineage>
        <taxon>Bacteria</taxon>
        <taxon>Bacillati</taxon>
        <taxon>Actinomycetota</taxon>
        <taxon>Actinomycetes</taxon>
        <taxon>Mycobacteriales</taxon>
        <taxon>Corynebacteriaceae</taxon>
        <taxon>Corynebacterium</taxon>
    </lineage>
</organism>
<name>W5Y096_9CORY</name>
<proteinExistence type="inferred from homology"/>
<evidence type="ECO:0000256" key="1">
    <source>
        <dbReference type="ARBA" id="ARBA00022741"/>
    </source>
</evidence>
<evidence type="ECO:0000256" key="3">
    <source>
        <dbReference type="HAMAP-Rule" id="MF_00376"/>
    </source>
</evidence>
<comment type="pathway">
    <text evidence="3">Cofactor biosynthesis; coenzyme A biosynthesis; CoA from (R)-pantothenate: step 5/5.</text>
</comment>
<keyword evidence="3" id="KW-0173">Coenzyme A biosynthesis</keyword>
<dbReference type="PROSITE" id="PS51219">
    <property type="entry name" value="DPCK"/>
    <property type="match status" value="1"/>
</dbReference>
<gene>
    <name evidence="3 5" type="primary">coaE</name>
    <name evidence="5" type="ORF">B843_06430</name>
</gene>
<dbReference type="PATRIC" id="fig|1224164.3.peg.1292"/>
<dbReference type="GO" id="GO:0015937">
    <property type="term" value="P:coenzyme A biosynthetic process"/>
    <property type="evidence" value="ECO:0007669"/>
    <property type="project" value="UniProtKB-UniRule"/>
</dbReference>
<dbReference type="EC" id="2.7.1.24" evidence="3 4"/>
<dbReference type="InterPro" id="IPR001977">
    <property type="entry name" value="Depp_CoAkinase"/>
</dbReference>
<dbReference type="GO" id="GO:0005524">
    <property type="term" value="F:ATP binding"/>
    <property type="evidence" value="ECO:0007669"/>
    <property type="project" value="UniProtKB-UniRule"/>
</dbReference>
<dbReference type="EMBL" id="CP004353">
    <property type="protein sequence ID" value="AHI22671.1"/>
    <property type="molecule type" value="Genomic_DNA"/>
</dbReference>
<dbReference type="PANTHER" id="PTHR10695">
    <property type="entry name" value="DEPHOSPHO-COA KINASE-RELATED"/>
    <property type="match status" value="1"/>
</dbReference>
<accession>W5Y096</accession>
<dbReference type="Gene3D" id="3.40.50.300">
    <property type="entry name" value="P-loop containing nucleotide triphosphate hydrolases"/>
    <property type="match status" value="1"/>
</dbReference>
<dbReference type="Proteomes" id="UP000019222">
    <property type="component" value="Chromosome"/>
</dbReference>
<protein>
    <recommendedName>
        <fullName evidence="3 4">Dephospho-CoA kinase</fullName>
        <ecNumber evidence="3 4">2.7.1.24</ecNumber>
    </recommendedName>
    <alternativeName>
        <fullName evidence="3">Dephosphocoenzyme A kinase</fullName>
    </alternativeName>
</protein>
<evidence type="ECO:0000313" key="6">
    <source>
        <dbReference type="Proteomes" id="UP000019222"/>
    </source>
</evidence>
<dbReference type="InterPro" id="IPR027417">
    <property type="entry name" value="P-loop_NTPase"/>
</dbReference>
<keyword evidence="6" id="KW-1185">Reference proteome</keyword>
<evidence type="ECO:0000256" key="2">
    <source>
        <dbReference type="ARBA" id="ARBA00022840"/>
    </source>
</evidence>
<evidence type="ECO:0000313" key="5">
    <source>
        <dbReference type="EMBL" id="AHI22671.1"/>
    </source>
</evidence>
<reference evidence="5 6" key="1">
    <citation type="submission" date="2013-02" db="EMBL/GenBank/DDBJ databases">
        <title>The complete genome sequence of Corynebacterium vitaeruminis DSM 20294.</title>
        <authorList>
            <person name="Ruckert C."/>
            <person name="Albersmeier A."/>
            <person name="Kalinowski J."/>
        </authorList>
    </citation>
    <scope>NUCLEOTIDE SEQUENCE [LARGE SCALE GENOMIC DNA]</scope>
    <source>
        <strain evidence="6">ATCC 10234</strain>
    </source>
</reference>
<keyword evidence="3 5" id="KW-0418">Kinase</keyword>
<dbReference type="RefSeq" id="WP_025252700.1">
    <property type="nucleotide sequence ID" value="NZ_CP004353.1"/>
</dbReference>
<sequence length="198" mass="21609">MKKIGLTGGIGSGKSTVAKLLREKGAPVIDADQIAREIVEPGQPALAELAEAFGEDILDADGRLIRPALAAKAFASDEARALLNSITHPRIEARTAELFAKAEAEGHPFAVWDMPLLVDNGHDKKMDFVVVVDVDKETRVERLVKFRGLDEQDARRRIAAQVPDEVRLAAADFVVDNNGNLPELVPQVDKLWEILCDL</sequence>
<dbReference type="HAMAP" id="MF_00376">
    <property type="entry name" value="Dephospho_CoA_kinase"/>
    <property type="match status" value="1"/>
</dbReference>
<dbReference type="STRING" id="1224164.B843_06430"/>
<dbReference type="GO" id="GO:0005737">
    <property type="term" value="C:cytoplasm"/>
    <property type="evidence" value="ECO:0007669"/>
    <property type="project" value="UniProtKB-SubCell"/>
</dbReference>
<keyword evidence="3 5" id="KW-0808">Transferase</keyword>
<comment type="catalytic activity">
    <reaction evidence="3">
        <text>3'-dephospho-CoA + ATP = ADP + CoA + H(+)</text>
        <dbReference type="Rhea" id="RHEA:18245"/>
        <dbReference type="ChEBI" id="CHEBI:15378"/>
        <dbReference type="ChEBI" id="CHEBI:30616"/>
        <dbReference type="ChEBI" id="CHEBI:57287"/>
        <dbReference type="ChEBI" id="CHEBI:57328"/>
        <dbReference type="ChEBI" id="CHEBI:456216"/>
        <dbReference type="EC" id="2.7.1.24"/>
    </reaction>
</comment>
<dbReference type="NCBIfam" id="NF002879">
    <property type="entry name" value="PRK03333.1"/>
    <property type="match status" value="1"/>
</dbReference>
<dbReference type="Pfam" id="PF01121">
    <property type="entry name" value="CoaE"/>
    <property type="match status" value="1"/>
</dbReference>
<dbReference type="AlphaFoldDB" id="W5Y096"/>
<dbReference type="SUPFAM" id="SSF52540">
    <property type="entry name" value="P-loop containing nucleoside triphosphate hydrolases"/>
    <property type="match status" value="1"/>
</dbReference>
<keyword evidence="3" id="KW-0963">Cytoplasm</keyword>
<dbReference type="eggNOG" id="COG0237">
    <property type="taxonomic scope" value="Bacteria"/>
</dbReference>
<comment type="similarity">
    <text evidence="3">Belongs to the CoaE family.</text>
</comment>
<keyword evidence="1 3" id="KW-0547">Nucleotide-binding</keyword>
<dbReference type="CDD" id="cd02022">
    <property type="entry name" value="DPCK"/>
    <property type="match status" value="1"/>
</dbReference>
<dbReference type="GO" id="GO:0004140">
    <property type="term" value="F:dephospho-CoA kinase activity"/>
    <property type="evidence" value="ECO:0007669"/>
    <property type="project" value="UniProtKB-UniRule"/>
</dbReference>
<dbReference type="NCBIfam" id="TIGR00152">
    <property type="entry name" value="dephospho-CoA kinase"/>
    <property type="match status" value="1"/>
</dbReference>
<comment type="subcellular location">
    <subcellularLocation>
        <location evidence="3">Cytoplasm</location>
    </subcellularLocation>
</comment>
<keyword evidence="2 3" id="KW-0067">ATP-binding</keyword>
<evidence type="ECO:0000256" key="4">
    <source>
        <dbReference type="NCBIfam" id="TIGR00152"/>
    </source>
</evidence>
<dbReference type="PANTHER" id="PTHR10695:SF46">
    <property type="entry name" value="BIFUNCTIONAL COENZYME A SYNTHASE-RELATED"/>
    <property type="match status" value="1"/>
</dbReference>
<dbReference type="UniPathway" id="UPA00241">
    <property type="reaction ID" value="UER00356"/>
</dbReference>
<comment type="function">
    <text evidence="3">Catalyzes the phosphorylation of the 3'-hydroxyl group of dephosphocoenzyme A to form coenzyme A.</text>
</comment>
<dbReference type="HOGENOM" id="CLU_057180_1_1_11"/>
<feature type="binding site" evidence="3">
    <location>
        <begin position="11"/>
        <end position="16"/>
    </location>
    <ligand>
        <name>ATP</name>
        <dbReference type="ChEBI" id="CHEBI:30616"/>
    </ligand>
</feature>
<dbReference type="KEGG" id="cvt:B843_06430"/>